<keyword evidence="2" id="KW-1185">Reference proteome</keyword>
<gene>
    <name evidence="1" type="ORF">FisN_9Lh223</name>
</gene>
<comment type="caution">
    <text evidence="1">The sequence shown here is derived from an EMBL/GenBank/DDBJ whole genome shotgun (WGS) entry which is preliminary data.</text>
</comment>
<organism evidence="1 2">
    <name type="scientific">Fistulifera solaris</name>
    <name type="common">Oleaginous diatom</name>
    <dbReference type="NCBI Taxonomy" id="1519565"/>
    <lineage>
        <taxon>Eukaryota</taxon>
        <taxon>Sar</taxon>
        <taxon>Stramenopiles</taxon>
        <taxon>Ochrophyta</taxon>
        <taxon>Bacillariophyta</taxon>
        <taxon>Bacillariophyceae</taxon>
        <taxon>Bacillariophycidae</taxon>
        <taxon>Naviculales</taxon>
        <taxon>Naviculaceae</taxon>
        <taxon>Fistulifera</taxon>
    </lineage>
</organism>
<accession>A0A1Z5KKT7</accession>
<evidence type="ECO:0008006" key="3">
    <source>
        <dbReference type="Google" id="ProtNLM"/>
    </source>
</evidence>
<name>A0A1Z5KKT7_FISSO</name>
<dbReference type="Proteomes" id="UP000198406">
    <property type="component" value="Unassembled WGS sequence"/>
</dbReference>
<dbReference type="Gene3D" id="3.40.50.300">
    <property type="entry name" value="P-loop containing nucleotide triphosphate hydrolases"/>
    <property type="match status" value="1"/>
</dbReference>
<protein>
    <recommendedName>
        <fullName evidence="3">(d)CMP kinase</fullName>
    </recommendedName>
</protein>
<evidence type="ECO:0000313" key="2">
    <source>
        <dbReference type="Proteomes" id="UP000198406"/>
    </source>
</evidence>
<dbReference type="InterPro" id="IPR027417">
    <property type="entry name" value="P-loop_NTPase"/>
</dbReference>
<dbReference type="OrthoDB" id="416765at2759"/>
<dbReference type="SUPFAM" id="SSF52540">
    <property type="entry name" value="P-loop containing nucleoside triphosphate hydrolases"/>
    <property type="match status" value="1"/>
</dbReference>
<proteinExistence type="predicted"/>
<dbReference type="AlphaFoldDB" id="A0A1Z5KKT7"/>
<reference evidence="1 2" key="1">
    <citation type="journal article" date="2015" name="Plant Cell">
        <title>Oil accumulation by the oleaginous diatom Fistulifera solaris as revealed by the genome and transcriptome.</title>
        <authorList>
            <person name="Tanaka T."/>
            <person name="Maeda Y."/>
            <person name="Veluchamy A."/>
            <person name="Tanaka M."/>
            <person name="Abida H."/>
            <person name="Marechal E."/>
            <person name="Bowler C."/>
            <person name="Muto M."/>
            <person name="Sunaga Y."/>
            <person name="Tanaka M."/>
            <person name="Yoshino T."/>
            <person name="Taniguchi T."/>
            <person name="Fukuda Y."/>
            <person name="Nemoto M."/>
            <person name="Matsumoto M."/>
            <person name="Wong P.S."/>
            <person name="Aburatani S."/>
            <person name="Fujibuchi W."/>
        </authorList>
    </citation>
    <scope>NUCLEOTIDE SEQUENCE [LARGE SCALE GENOMIC DNA]</scope>
    <source>
        <strain evidence="1 2">JPCC DA0580</strain>
    </source>
</reference>
<dbReference type="EMBL" id="BDSP01000252">
    <property type="protein sequence ID" value="GAX26923.1"/>
    <property type="molecule type" value="Genomic_DNA"/>
</dbReference>
<dbReference type="InParanoid" id="A0A1Z5KKT7"/>
<sequence>MDFVLFAGTAVLGRYFVTPRKTSTTTTTTMSVAAISLETLQQQNAVTSNTLLEEYKDSRRFAKLAAYEGDLTIQRDQEDASKLIKGIEFAQQKGVIDPHFVPEPYIPMDVLGKTPDQVAELILQHVEEHQTTEQNGLVLVLVGLSGTGKGTTVAKLNEKLQRQGLSVTTWSNGNVFRSVTLLATTWCEQHQNDDLEAALTKDNLASWMSMLSFGKNPEGVYDIRIQGLGLDCYVSKIQNTLLKSPTVSKYIPTVAQYTQGEVIVFAAQAVEILQRAGICVLLEGRELTVNYVRTPHRFVLHLSDESLIGKRRAAQRLMAAALHDAEQRADTTSVKEILEAALDRLVEDITQN</sequence>
<evidence type="ECO:0000313" key="1">
    <source>
        <dbReference type="EMBL" id="GAX26923.1"/>
    </source>
</evidence>